<keyword evidence="1" id="KW-0175">Coiled coil</keyword>
<proteinExistence type="predicted"/>
<evidence type="ECO:0000256" key="1">
    <source>
        <dbReference type="SAM" id="Coils"/>
    </source>
</evidence>
<dbReference type="EMBL" id="JAFVMF010000030">
    <property type="protein sequence ID" value="MBO1361770.1"/>
    <property type="molecule type" value="Genomic_DNA"/>
</dbReference>
<accession>A0ABS3M0P1</accession>
<organism evidence="2 3">
    <name type="scientific">Acetobacter sacchari</name>
    <dbReference type="NCBI Taxonomy" id="2661687"/>
    <lineage>
        <taxon>Bacteria</taxon>
        <taxon>Pseudomonadati</taxon>
        <taxon>Pseudomonadota</taxon>
        <taxon>Alphaproteobacteria</taxon>
        <taxon>Acetobacterales</taxon>
        <taxon>Acetobacteraceae</taxon>
        <taxon>Acetobacter</taxon>
    </lineage>
</organism>
<gene>
    <name evidence="2" type="ORF">J2D73_18470</name>
</gene>
<protein>
    <submittedName>
        <fullName evidence="2">Uncharacterized protein</fullName>
    </submittedName>
</protein>
<evidence type="ECO:0000313" key="3">
    <source>
        <dbReference type="Proteomes" id="UP000664771"/>
    </source>
</evidence>
<dbReference type="RefSeq" id="WP_207883741.1">
    <property type="nucleotide sequence ID" value="NZ_JAFVMF010000030.1"/>
</dbReference>
<dbReference type="Proteomes" id="UP000664771">
    <property type="component" value="Unassembled WGS sequence"/>
</dbReference>
<comment type="caution">
    <text evidence="2">The sequence shown here is derived from an EMBL/GenBank/DDBJ whole genome shotgun (WGS) entry which is preliminary data.</text>
</comment>
<reference evidence="2 3" key="1">
    <citation type="submission" date="2021-03" db="EMBL/GenBank/DDBJ databases">
        <title>The complete genome sequence of Acetobacter sacchari TBRC 11175.</title>
        <authorList>
            <person name="Charoenyingcharoen P."/>
            <person name="Yukphan P."/>
        </authorList>
    </citation>
    <scope>NUCLEOTIDE SEQUENCE [LARGE SCALE GENOMIC DNA]</scope>
    <source>
        <strain evidence="2 3">TBRC 11175</strain>
    </source>
</reference>
<sequence>MTDEPTNLILEQLKLIRKEQADQRTLLLHHTDLLRRIERRVAEGERRVDELKDDLEMMLKSEIMGRLGNFENEIDRRMDEIEAKLRER</sequence>
<keyword evidence="3" id="KW-1185">Reference proteome</keyword>
<name>A0ABS3M0P1_9PROT</name>
<feature type="coiled-coil region" evidence="1">
    <location>
        <begin position="34"/>
        <end position="87"/>
    </location>
</feature>
<evidence type="ECO:0000313" key="2">
    <source>
        <dbReference type="EMBL" id="MBO1361770.1"/>
    </source>
</evidence>